<dbReference type="PANTHER" id="PTHR32071">
    <property type="entry name" value="TRANSCRIPTIONAL REGULATORY PROTEIN"/>
    <property type="match status" value="1"/>
</dbReference>
<keyword evidence="3" id="KW-0805">Transcription regulation</keyword>
<dbReference type="InterPro" id="IPR003593">
    <property type="entry name" value="AAA+_ATPase"/>
</dbReference>
<evidence type="ECO:0000259" key="7">
    <source>
        <dbReference type="PROSITE" id="PS50045"/>
    </source>
</evidence>
<evidence type="ECO:0000313" key="8">
    <source>
        <dbReference type="EMBL" id="HJA07730.1"/>
    </source>
</evidence>
<evidence type="ECO:0000256" key="4">
    <source>
        <dbReference type="ARBA" id="ARBA00023125"/>
    </source>
</evidence>
<keyword evidence="5" id="KW-0804">Transcription</keyword>
<dbReference type="FunFam" id="3.40.50.300:FF:000006">
    <property type="entry name" value="DNA-binding transcriptional regulator NtrC"/>
    <property type="match status" value="1"/>
</dbReference>
<reference evidence="8" key="1">
    <citation type="journal article" date="2021" name="PeerJ">
        <title>Extensive microbial diversity within the chicken gut microbiome revealed by metagenomics and culture.</title>
        <authorList>
            <person name="Gilroy R."/>
            <person name="Ravi A."/>
            <person name="Getino M."/>
            <person name="Pursley I."/>
            <person name="Horton D.L."/>
            <person name="Alikhan N.F."/>
            <person name="Baker D."/>
            <person name="Gharbi K."/>
            <person name="Hall N."/>
            <person name="Watson M."/>
            <person name="Adriaenssens E.M."/>
            <person name="Foster-Nyarko E."/>
            <person name="Jarju S."/>
            <person name="Secka A."/>
            <person name="Antonio M."/>
            <person name="Oren A."/>
            <person name="Chaudhuri R.R."/>
            <person name="La Ragione R."/>
            <person name="Hildebrand F."/>
            <person name="Pallen M.J."/>
        </authorList>
    </citation>
    <scope>NUCLEOTIDE SEQUENCE</scope>
    <source>
        <strain evidence="8">CHK186-16707</strain>
    </source>
</reference>
<dbReference type="CDD" id="cd00009">
    <property type="entry name" value="AAA"/>
    <property type="match status" value="1"/>
</dbReference>
<feature type="region of interest" description="Disordered" evidence="6">
    <location>
        <begin position="268"/>
        <end position="287"/>
    </location>
</feature>
<keyword evidence="1" id="KW-0547">Nucleotide-binding</keyword>
<dbReference type="PANTHER" id="PTHR32071:SF38">
    <property type="entry name" value="PSP OPERON TRANSCRIPTIONAL ACTIVATOR"/>
    <property type="match status" value="1"/>
</dbReference>
<dbReference type="InterPro" id="IPR002197">
    <property type="entry name" value="HTH_Fis"/>
</dbReference>
<dbReference type="InterPro" id="IPR025944">
    <property type="entry name" value="Sigma_54_int_dom_CS"/>
</dbReference>
<dbReference type="SMART" id="SM00382">
    <property type="entry name" value="AAA"/>
    <property type="match status" value="1"/>
</dbReference>
<dbReference type="InterPro" id="IPR025943">
    <property type="entry name" value="Sigma_54_int_dom_ATP-bd_2"/>
</dbReference>
<dbReference type="GO" id="GO:0005524">
    <property type="term" value="F:ATP binding"/>
    <property type="evidence" value="ECO:0007669"/>
    <property type="project" value="UniProtKB-KW"/>
</dbReference>
<evidence type="ECO:0000256" key="5">
    <source>
        <dbReference type="ARBA" id="ARBA00023163"/>
    </source>
</evidence>
<dbReference type="InterPro" id="IPR027417">
    <property type="entry name" value="P-loop_NTPase"/>
</dbReference>
<feature type="domain" description="Sigma-54 factor interaction" evidence="7">
    <location>
        <begin position="8"/>
        <end position="242"/>
    </location>
</feature>
<evidence type="ECO:0000256" key="3">
    <source>
        <dbReference type="ARBA" id="ARBA00023015"/>
    </source>
</evidence>
<dbReference type="InterPro" id="IPR058031">
    <property type="entry name" value="AAA_lid_NorR"/>
</dbReference>
<dbReference type="SUPFAM" id="SSF52540">
    <property type="entry name" value="P-loop containing nucleoside triphosphate hydrolases"/>
    <property type="match status" value="1"/>
</dbReference>
<reference evidence="8" key="2">
    <citation type="submission" date="2021-04" db="EMBL/GenBank/DDBJ databases">
        <authorList>
            <person name="Gilroy R."/>
        </authorList>
    </citation>
    <scope>NUCLEOTIDE SEQUENCE</scope>
    <source>
        <strain evidence="8">CHK186-16707</strain>
    </source>
</reference>
<accession>A0A9D2HDE0</accession>
<dbReference type="GO" id="GO:0043565">
    <property type="term" value="F:sequence-specific DNA binding"/>
    <property type="evidence" value="ECO:0007669"/>
    <property type="project" value="InterPro"/>
</dbReference>
<dbReference type="PROSITE" id="PS50045">
    <property type="entry name" value="SIGMA54_INTERACT_4"/>
    <property type="match status" value="1"/>
</dbReference>
<sequence length="344" mass="38378">MDTAWTDALGVSEPFLQFQENLTRLADSERPILVVGERGTGKELAAQRLHYLSARWDKPLVTVLCPALSPGLLESELFGHEAGAFTGARGRRIGFFERADGGTLFLDEVADMPLPLQDRLLRVIEYGGFDRVGGVSSVRVDVRVVAATNRDLPRLAAEGRFRPDLLDRLAFDVAHVPPLRIRGEDKVLLARHFAARMAVELGLDVAFPAGPQFGGEALRQLEQYAWPGNVRELKNVVERSVARRRTLHLDALDMDPFASPFNASSCSRAFEGEGEQGEATPEHSWRVGPLEPGFRLPDAVAELERAALRKALEQARFRQHDAAFLLGLTYHQFRALYRKYRNDL</sequence>
<dbReference type="EMBL" id="DXAN01000003">
    <property type="protein sequence ID" value="HJA07730.1"/>
    <property type="molecule type" value="Genomic_DNA"/>
</dbReference>
<organism evidence="8 9">
    <name type="scientific">Candidatus Mailhella merdigallinarum</name>
    <dbReference type="NCBI Taxonomy" id="2838658"/>
    <lineage>
        <taxon>Bacteria</taxon>
        <taxon>Pseudomonadati</taxon>
        <taxon>Thermodesulfobacteriota</taxon>
        <taxon>Desulfovibrionia</taxon>
        <taxon>Desulfovibrionales</taxon>
        <taxon>Desulfovibrionaceae</taxon>
        <taxon>Mailhella</taxon>
    </lineage>
</organism>
<dbReference type="AlphaFoldDB" id="A0A9D2HDE0"/>
<comment type="caution">
    <text evidence="8">The sequence shown here is derived from an EMBL/GenBank/DDBJ whole genome shotgun (WGS) entry which is preliminary data.</text>
</comment>
<gene>
    <name evidence="8" type="ORF">H9962_00850</name>
</gene>
<keyword evidence="2" id="KW-0067">ATP-binding</keyword>
<dbReference type="Gene3D" id="1.10.10.60">
    <property type="entry name" value="Homeodomain-like"/>
    <property type="match status" value="1"/>
</dbReference>
<dbReference type="InterPro" id="IPR002078">
    <property type="entry name" value="Sigma_54_int"/>
</dbReference>
<dbReference type="Pfam" id="PF00158">
    <property type="entry name" value="Sigma54_activat"/>
    <property type="match status" value="1"/>
</dbReference>
<dbReference type="PROSITE" id="PS00688">
    <property type="entry name" value="SIGMA54_INTERACT_3"/>
    <property type="match status" value="1"/>
</dbReference>
<dbReference type="GO" id="GO:0006355">
    <property type="term" value="P:regulation of DNA-templated transcription"/>
    <property type="evidence" value="ECO:0007669"/>
    <property type="project" value="InterPro"/>
</dbReference>
<dbReference type="Proteomes" id="UP000824225">
    <property type="component" value="Unassembled WGS sequence"/>
</dbReference>
<keyword evidence="4" id="KW-0238">DNA-binding</keyword>
<dbReference type="Pfam" id="PF02954">
    <property type="entry name" value="HTH_8"/>
    <property type="match status" value="1"/>
</dbReference>
<proteinExistence type="predicted"/>
<name>A0A9D2HDE0_9BACT</name>
<evidence type="ECO:0000256" key="6">
    <source>
        <dbReference type="SAM" id="MobiDB-lite"/>
    </source>
</evidence>
<evidence type="ECO:0000256" key="1">
    <source>
        <dbReference type="ARBA" id="ARBA00022741"/>
    </source>
</evidence>
<dbReference type="Gene3D" id="3.40.50.300">
    <property type="entry name" value="P-loop containing nucleotide triphosphate hydrolases"/>
    <property type="match status" value="1"/>
</dbReference>
<evidence type="ECO:0000256" key="2">
    <source>
        <dbReference type="ARBA" id="ARBA00022840"/>
    </source>
</evidence>
<protein>
    <submittedName>
        <fullName evidence="8">Sigma 54-interacting transcriptional regulator</fullName>
    </submittedName>
</protein>
<dbReference type="Gene3D" id="1.10.8.60">
    <property type="match status" value="1"/>
</dbReference>
<dbReference type="PROSITE" id="PS00676">
    <property type="entry name" value="SIGMA54_INTERACT_2"/>
    <property type="match status" value="1"/>
</dbReference>
<dbReference type="Pfam" id="PF25601">
    <property type="entry name" value="AAA_lid_14"/>
    <property type="match status" value="1"/>
</dbReference>
<evidence type="ECO:0000313" key="9">
    <source>
        <dbReference type="Proteomes" id="UP000824225"/>
    </source>
</evidence>